<feature type="region of interest" description="Disordered" evidence="3">
    <location>
        <begin position="444"/>
        <end position="515"/>
    </location>
</feature>
<dbReference type="Pfam" id="PF00076">
    <property type="entry name" value="RRM_1"/>
    <property type="match status" value="4"/>
</dbReference>
<evidence type="ECO:0000259" key="4">
    <source>
        <dbReference type="PROSITE" id="PS50102"/>
    </source>
</evidence>
<sequence>MDEEALYKVFAAKGKVTSVKVNRDSITRRSLGSAFISFVSHEDAISSLALNHTEVAPGEMKMRVSLSLGRGSRDKAGNVFVKGLDPDLVDNEALHKLFAPHGTIVSARMAGDAAMGSNRGHAYVQYADASSAQAAVEALHGTVLHGRELHVGPFVPAKDRASAADGAFRSVYVKNLGPKVDEGALKAVFLRAGCITSAAVMCDEGGRSRGFGFVNYASAADAARALAELDGHDDAGCVWQVSPAQKKPERGEGNAPGRLGRAGYGLSERSDAARLRRHQANLYVRNLAGMTSEQLRALFQEFGPIESASVLKAPDGTGRGVGFVQFIKPEDAACALAALHHKQVGDRILVVEQARAKGQAPRIYMDAAPSYAAVPPGAYVPAAAVPQGALYQHMPYEAIGGHMGGFPYPYYGAQMAAYGDQRGVYAAGANAGAEAAILSATNGGDDAGSLQPGMSQLAVSSPPQSVSERPEPAAKGINAAAAADGSNHKEHAAPEAAPALSNGGTSNVAAAACSS</sequence>
<accession>A0AAW1RBZ7</accession>
<protein>
    <recommendedName>
        <fullName evidence="4">RRM domain-containing protein</fullName>
    </recommendedName>
</protein>
<gene>
    <name evidence="5" type="ORF">WJX81_004684</name>
</gene>
<evidence type="ECO:0000313" key="6">
    <source>
        <dbReference type="Proteomes" id="UP001445335"/>
    </source>
</evidence>
<keyword evidence="1 2" id="KW-0694">RNA-binding</keyword>
<dbReference type="EMBL" id="JALJOU010000047">
    <property type="protein sequence ID" value="KAK9831352.1"/>
    <property type="molecule type" value="Genomic_DNA"/>
</dbReference>
<organism evidence="5 6">
    <name type="scientific">Elliptochloris bilobata</name>
    <dbReference type="NCBI Taxonomy" id="381761"/>
    <lineage>
        <taxon>Eukaryota</taxon>
        <taxon>Viridiplantae</taxon>
        <taxon>Chlorophyta</taxon>
        <taxon>core chlorophytes</taxon>
        <taxon>Trebouxiophyceae</taxon>
        <taxon>Trebouxiophyceae incertae sedis</taxon>
        <taxon>Elliptochloris clade</taxon>
        <taxon>Elliptochloris</taxon>
    </lineage>
</organism>
<evidence type="ECO:0000256" key="3">
    <source>
        <dbReference type="SAM" id="MobiDB-lite"/>
    </source>
</evidence>
<dbReference type="Proteomes" id="UP001445335">
    <property type="component" value="Unassembled WGS sequence"/>
</dbReference>
<feature type="domain" description="RRM" evidence="4">
    <location>
        <begin position="77"/>
        <end position="156"/>
    </location>
</feature>
<dbReference type="SMART" id="SM00360">
    <property type="entry name" value="RRM"/>
    <property type="match status" value="4"/>
</dbReference>
<dbReference type="InterPro" id="IPR035979">
    <property type="entry name" value="RBD_domain_sf"/>
</dbReference>
<dbReference type="InterPro" id="IPR000504">
    <property type="entry name" value="RRM_dom"/>
</dbReference>
<feature type="domain" description="RRM" evidence="4">
    <location>
        <begin position="1"/>
        <end position="69"/>
    </location>
</feature>
<dbReference type="SUPFAM" id="SSF54928">
    <property type="entry name" value="RNA-binding domain, RBD"/>
    <property type="match status" value="2"/>
</dbReference>
<dbReference type="PROSITE" id="PS50102">
    <property type="entry name" value="RRM"/>
    <property type="match status" value="4"/>
</dbReference>
<feature type="compositionally biased region" description="Polar residues" evidence="3">
    <location>
        <begin position="452"/>
        <end position="467"/>
    </location>
</feature>
<feature type="domain" description="RRM" evidence="4">
    <location>
        <begin position="169"/>
        <end position="246"/>
    </location>
</feature>
<feature type="compositionally biased region" description="Polar residues" evidence="3">
    <location>
        <begin position="502"/>
        <end position="515"/>
    </location>
</feature>
<dbReference type="PANTHER" id="PTHR48027">
    <property type="entry name" value="HETEROGENEOUS NUCLEAR RIBONUCLEOPROTEIN 87F-RELATED"/>
    <property type="match status" value="1"/>
</dbReference>
<dbReference type="InterPro" id="IPR012677">
    <property type="entry name" value="Nucleotide-bd_a/b_plait_sf"/>
</dbReference>
<evidence type="ECO:0000256" key="2">
    <source>
        <dbReference type="PROSITE-ProRule" id="PRU00176"/>
    </source>
</evidence>
<evidence type="ECO:0000313" key="5">
    <source>
        <dbReference type="EMBL" id="KAK9831352.1"/>
    </source>
</evidence>
<feature type="compositionally biased region" description="Low complexity" evidence="3">
    <location>
        <begin position="473"/>
        <end position="483"/>
    </location>
</feature>
<reference evidence="5 6" key="1">
    <citation type="journal article" date="2024" name="Nat. Commun.">
        <title>Phylogenomics reveals the evolutionary origins of lichenization in chlorophyte algae.</title>
        <authorList>
            <person name="Puginier C."/>
            <person name="Libourel C."/>
            <person name="Otte J."/>
            <person name="Skaloud P."/>
            <person name="Haon M."/>
            <person name="Grisel S."/>
            <person name="Petersen M."/>
            <person name="Berrin J.G."/>
            <person name="Delaux P.M."/>
            <person name="Dal Grande F."/>
            <person name="Keller J."/>
        </authorList>
    </citation>
    <scope>NUCLEOTIDE SEQUENCE [LARGE SCALE GENOMIC DNA]</scope>
    <source>
        <strain evidence="5 6">SAG 245.80</strain>
    </source>
</reference>
<feature type="domain" description="RRM" evidence="4">
    <location>
        <begin position="280"/>
        <end position="356"/>
    </location>
</feature>
<proteinExistence type="predicted"/>
<keyword evidence="6" id="KW-1185">Reference proteome</keyword>
<comment type="caution">
    <text evidence="5">The sequence shown here is derived from an EMBL/GenBank/DDBJ whole genome shotgun (WGS) entry which is preliminary data.</text>
</comment>
<dbReference type="AlphaFoldDB" id="A0AAW1RBZ7"/>
<evidence type="ECO:0000256" key="1">
    <source>
        <dbReference type="ARBA" id="ARBA00022884"/>
    </source>
</evidence>
<dbReference type="GO" id="GO:0003723">
    <property type="term" value="F:RNA binding"/>
    <property type="evidence" value="ECO:0007669"/>
    <property type="project" value="UniProtKB-UniRule"/>
</dbReference>
<dbReference type="CDD" id="cd00590">
    <property type="entry name" value="RRM_SF"/>
    <property type="match status" value="1"/>
</dbReference>
<dbReference type="InterPro" id="IPR052462">
    <property type="entry name" value="SLIRP/GR-RBP-like"/>
</dbReference>
<dbReference type="Gene3D" id="3.30.70.330">
    <property type="match status" value="4"/>
</dbReference>
<name>A0AAW1RBZ7_9CHLO</name>